<keyword evidence="1" id="KW-0812">Transmembrane</keyword>
<reference evidence="2 3" key="1">
    <citation type="journal article" date="2016" name="Fungal Biol.">
        <title>The genome of Xylona heveae provides a window into fungal endophytism.</title>
        <authorList>
            <person name="Gazis R."/>
            <person name="Kuo A."/>
            <person name="Riley R."/>
            <person name="LaButti K."/>
            <person name="Lipzen A."/>
            <person name="Lin J."/>
            <person name="Amirebrahimi M."/>
            <person name="Hesse C.N."/>
            <person name="Spatafora J.W."/>
            <person name="Henrissat B."/>
            <person name="Hainaut M."/>
            <person name="Grigoriev I.V."/>
            <person name="Hibbett D.S."/>
        </authorList>
    </citation>
    <scope>NUCLEOTIDE SEQUENCE [LARGE SCALE GENOMIC DNA]</scope>
    <source>
        <strain evidence="2 3">TC161</strain>
    </source>
</reference>
<sequence>MDVSRLLLASLLCILYPTQRRSLGLLPLLIAFLASLSGPILPFLSLIALYYPHLFIS</sequence>
<feature type="transmembrane region" description="Helical" evidence="1">
    <location>
        <begin position="30"/>
        <end position="51"/>
    </location>
</feature>
<evidence type="ECO:0000313" key="3">
    <source>
        <dbReference type="Proteomes" id="UP000076632"/>
    </source>
</evidence>
<dbReference type="GeneID" id="28902054"/>
<keyword evidence="1" id="KW-1133">Transmembrane helix</keyword>
<protein>
    <submittedName>
        <fullName evidence="2">Uncharacterized protein</fullName>
    </submittedName>
</protein>
<name>A0A165HVD2_XYLHT</name>
<accession>A0A165HVD2</accession>
<keyword evidence="1" id="KW-0472">Membrane</keyword>
<organism evidence="2 3">
    <name type="scientific">Xylona heveae (strain CBS 132557 / TC161)</name>
    <dbReference type="NCBI Taxonomy" id="1328760"/>
    <lineage>
        <taxon>Eukaryota</taxon>
        <taxon>Fungi</taxon>
        <taxon>Dikarya</taxon>
        <taxon>Ascomycota</taxon>
        <taxon>Pezizomycotina</taxon>
        <taxon>Xylonomycetes</taxon>
        <taxon>Xylonales</taxon>
        <taxon>Xylonaceae</taxon>
        <taxon>Xylona</taxon>
    </lineage>
</organism>
<dbReference type="AlphaFoldDB" id="A0A165HVD2"/>
<dbReference type="InParanoid" id="A0A165HVD2"/>
<evidence type="ECO:0000313" key="2">
    <source>
        <dbReference type="EMBL" id="KZF23973.1"/>
    </source>
</evidence>
<gene>
    <name evidence="2" type="ORF">L228DRAFT_85986</name>
</gene>
<evidence type="ECO:0000256" key="1">
    <source>
        <dbReference type="SAM" id="Phobius"/>
    </source>
</evidence>
<dbReference type="Proteomes" id="UP000076632">
    <property type="component" value="Unassembled WGS sequence"/>
</dbReference>
<dbReference type="RefSeq" id="XP_018189528.1">
    <property type="nucleotide sequence ID" value="XM_018336917.1"/>
</dbReference>
<keyword evidence="3" id="KW-1185">Reference proteome</keyword>
<proteinExistence type="predicted"/>
<dbReference type="EMBL" id="KV407456">
    <property type="protein sequence ID" value="KZF23973.1"/>
    <property type="molecule type" value="Genomic_DNA"/>
</dbReference>